<sequence length="220" mass="24006">MKCRAAFEHFVRSSKVELGAKLSSGGSLGRSFSRSNENRCPPPLPQRESFGLRLGLGGGLSKGEAMEGEGGIRGRDQKDQEMIREKDKDRRRASLRGSLSKALGLKAKQDLHANSRNYDIGEPTTSITYMDKRGSLVLPSPSPETAPSSSSSLSLVSPLPPPLPPHHPSSFTAASSSSQRLQRLHHHHHRRVKSIGDIETVTTVTPLVLWSKCSTRKQPL</sequence>
<comment type="caution">
    <text evidence="2">The sequence shown here is derived from an EMBL/GenBank/DDBJ whole genome shotgun (WGS) entry which is preliminary data.</text>
</comment>
<feature type="compositionally biased region" description="Low complexity" evidence="1">
    <location>
        <begin position="22"/>
        <end position="35"/>
    </location>
</feature>
<dbReference type="EMBL" id="KZ308183">
    <property type="protein sequence ID" value="KAG8224040.1"/>
    <property type="molecule type" value="Genomic_DNA"/>
</dbReference>
<feature type="compositionally biased region" description="Basic and acidic residues" evidence="1">
    <location>
        <begin position="70"/>
        <end position="92"/>
    </location>
</feature>
<evidence type="ECO:0000313" key="2">
    <source>
        <dbReference type="EMBL" id="KAG8224040.1"/>
    </source>
</evidence>
<evidence type="ECO:0000313" key="3">
    <source>
        <dbReference type="Proteomes" id="UP000792457"/>
    </source>
</evidence>
<organism evidence="2 3">
    <name type="scientific">Ladona fulva</name>
    <name type="common">Scarce chaser dragonfly</name>
    <name type="synonym">Libellula fulva</name>
    <dbReference type="NCBI Taxonomy" id="123851"/>
    <lineage>
        <taxon>Eukaryota</taxon>
        <taxon>Metazoa</taxon>
        <taxon>Ecdysozoa</taxon>
        <taxon>Arthropoda</taxon>
        <taxon>Hexapoda</taxon>
        <taxon>Insecta</taxon>
        <taxon>Pterygota</taxon>
        <taxon>Palaeoptera</taxon>
        <taxon>Odonata</taxon>
        <taxon>Epiprocta</taxon>
        <taxon>Anisoptera</taxon>
        <taxon>Libelluloidea</taxon>
        <taxon>Libellulidae</taxon>
        <taxon>Ladona</taxon>
    </lineage>
</organism>
<reference evidence="2" key="1">
    <citation type="submission" date="2013-04" db="EMBL/GenBank/DDBJ databases">
        <authorList>
            <person name="Qu J."/>
            <person name="Murali S.C."/>
            <person name="Bandaranaike D."/>
            <person name="Bellair M."/>
            <person name="Blankenburg K."/>
            <person name="Chao H."/>
            <person name="Dinh H."/>
            <person name="Doddapaneni H."/>
            <person name="Downs B."/>
            <person name="Dugan-Rocha S."/>
            <person name="Elkadiri S."/>
            <person name="Gnanaolivu R.D."/>
            <person name="Hernandez B."/>
            <person name="Javaid M."/>
            <person name="Jayaseelan J.C."/>
            <person name="Lee S."/>
            <person name="Li M."/>
            <person name="Ming W."/>
            <person name="Munidasa M."/>
            <person name="Muniz J."/>
            <person name="Nguyen L."/>
            <person name="Ongeri F."/>
            <person name="Osuji N."/>
            <person name="Pu L.-L."/>
            <person name="Puazo M."/>
            <person name="Qu C."/>
            <person name="Quiroz J."/>
            <person name="Raj R."/>
            <person name="Weissenberger G."/>
            <person name="Xin Y."/>
            <person name="Zou X."/>
            <person name="Han Y."/>
            <person name="Richards S."/>
            <person name="Worley K."/>
            <person name="Muzny D."/>
            <person name="Gibbs R."/>
        </authorList>
    </citation>
    <scope>NUCLEOTIDE SEQUENCE</scope>
    <source>
        <strain evidence="2">Sampled in the wild</strain>
    </source>
</reference>
<name>A0A8K0JYA6_LADFU</name>
<feature type="compositionally biased region" description="Basic residues" evidence="1">
    <location>
        <begin position="182"/>
        <end position="192"/>
    </location>
</feature>
<feature type="compositionally biased region" description="Low complexity" evidence="1">
    <location>
        <begin position="168"/>
        <end position="181"/>
    </location>
</feature>
<reference evidence="2" key="2">
    <citation type="submission" date="2017-10" db="EMBL/GenBank/DDBJ databases">
        <title>Ladona fulva Genome sequencing and assembly.</title>
        <authorList>
            <person name="Murali S."/>
            <person name="Richards S."/>
            <person name="Bandaranaike D."/>
            <person name="Bellair M."/>
            <person name="Blankenburg K."/>
            <person name="Chao H."/>
            <person name="Dinh H."/>
            <person name="Doddapaneni H."/>
            <person name="Dugan-Rocha S."/>
            <person name="Elkadiri S."/>
            <person name="Gnanaolivu R."/>
            <person name="Hernandez B."/>
            <person name="Skinner E."/>
            <person name="Javaid M."/>
            <person name="Lee S."/>
            <person name="Li M."/>
            <person name="Ming W."/>
            <person name="Munidasa M."/>
            <person name="Muniz J."/>
            <person name="Nguyen L."/>
            <person name="Hughes D."/>
            <person name="Osuji N."/>
            <person name="Pu L.-L."/>
            <person name="Puazo M."/>
            <person name="Qu C."/>
            <person name="Quiroz J."/>
            <person name="Raj R."/>
            <person name="Weissenberger G."/>
            <person name="Xin Y."/>
            <person name="Zou X."/>
            <person name="Han Y."/>
            <person name="Worley K."/>
            <person name="Muzny D."/>
            <person name="Gibbs R."/>
        </authorList>
    </citation>
    <scope>NUCLEOTIDE SEQUENCE</scope>
    <source>
        <strain evidence="2">Sampled in the wild</strain>
    </source>
</reference>
<accession>A0A8K0JYA6</accession>
<feature type="compositionally biased region" description="Pro residues" evidence="1">
    <location>
        <begin position="158"/>
        <end position="167"/>
    </location>
</feature>
<feature type="region of interest" description="Disordered" evidence="1">
    <location>
        <begin position="134"/>
        <end position="192"/>
    </location>
</feature>
<gene>
    <name evidence="2" type="ORF">J437_LFUL001117</name>
</gene>
<evidence type="ECO:0000256" key="1">
    <source>
        <dbReference type="SAM" id="MobiDB-lite"/>
    </source>
</evidence>
<feature type="compositionally biased region" description="Low complexity" evidence="1">
    <location>
        <begin position="143"/>
        <end position="157"/>
    </location>
</feature>
<dbReference type="Proteomes" id="UP000792457">
    <property type="component" value="Unassembled WGS sequence"/>
</dbReference>
<keyword evidence="3" id="KW-1185">Reference proteome</keyword>
<protein>
    <submittedName>
        <fullName evidence="2">Uncharacterized protein</fullName>
    </submittedName>
</protein>
<feature type="region of interest" description="Disordered" evidence="1">
    <location>
        <begin position="22"/>
        <end position="101"/>
    </location>
</feature>
<proteinExistence type="predicted"/>
<dbReference type="AlphaFoldDB" id="A0A8K0JYA6"/>